<gene>
    <name evidence="2" type="ORF">SAMN06264365_102303</name>
</gene>
<feature type="region of interest" description="Disordered" evidence="1">
    <location>
        <begin position="188"/>
        <end position="242"/>
    </location>
</feature>
<keyword evidence="3" id="KW-1185">Reference proteome</keyword>
<accession>A0A238W9E1</accession>
<dbReference type="EMBL" id="FZNR01000002">
    <property type="protein sequence ID" value="SNR43196.1"/>
    <property type="molecule type" value="Genomic_DNA"/>
</dbReference>
<reference evidence="2 3" key="1">
    <citation type="submission" date="2017-06" db="EMBL/GenBank/DDBJ databases">
        <authorList>
            <person name="Kim H.J."/>
            <person name="Triplett B.A."/>
        </authorList>
    </citation>
    <scope>NUCLEOTIDE SEQUENCE [LARGE SCALE GENOMIC DNA]</scope>
    <source>
        <strain evidence="2 3">DSM 43151</strain>
    </source>
</reference>
<dbReference type="Proteomes" id="UP000198415">
    <property type="component" value="Unassembled WGS sequence"/>
</dbReference>
<feature type="compositionally biased region" description="Polar residues" evidence="1">
    <location>
        <begin position="68"/>
        <end position="78"/>
    </location>
</feature>
<dbReference type="AlphaFoldDB" id="A0A238W9E1"/>
<name>A0A238W9E1_9ACTN</name>
<evidence type="ECO:0000313" key="3">
    <source>
        <dbReference type="Proteomes" id="UP000198415"/>
    </source>
</evidence>
<evidence type="ECO:0000256" key="1">
    <source>
        <dbReference type="SAM" id="MobiDB-lite"/>
    </source>
</evidence>
<sequence length="242" mass="26137">MATAHSKVTSNHIVARHAFGGLWLVGGLLHRDGARCRSWKVDLAAGRDTAIRPNRAISVGPRHRDNSLDTTMASSRASDTSRRHRERGNFAHAPPGRAPRKPRRHRIGLPARTIRPHLGTAVPAGRPCPLVGRARWSAVPAGRPCPLVGRARWSAVPAGRPCPLVGRARWSAVPAGRPRPLVGRARWSAAPAGRPRPLVGRARRSAMPASRPRAASPAATHRPHRMATNPSHLLAREQTSPC</sequence>
<feature type="region of interest" description="Disordered" evidence="1">
    <location>
        <begin position="58"/>
        <end position="104"/>
    </location>
</feature>
<organism evidence="2 3">
    <name type="scientific">Actinoplanes regularis</name>
    <dbReference type="NCBI Taxonomy" id="52697"/>
    <lineage>
        <taxon>Bacteria</taxon>
        <taxon>Bacillati</taxon>
        <taxon>Actinomycetota</taxon>
        <taxon>Actinomycetes</taxon>
        <taxon>Micromonosporales</taxon>
        <taxon>Micromonosporaceae</taxon>
        <taxon>Actinoplanes</taxon>
    </lineage>
</organism>
<feature type="compositionally biased region" description="Low complexity" evidence="1">
    <location>
        <begin position="205"/>
        <end position="220"/>
    </location>
</feature>
<proteinExistence type="predicted"/>
<protein>
    <submittedName>
        <fullName evidence="2">Uncharacterized protein</fullName>
    </submittedName>
</protein>
<evidence type="ECO:0000313" key="2">
    <source>
        <dbReference type="EMBL" id="SNR43196.1"/>
    </source>
</evidence>